<accession>A0A0D3C1S3</accession>
<dbReference type="InterPro" id="IPR052674">
    <property type="entry name" value="SelWTH-like"/>
</dbReference>
<dbReference type="HOGENOM" id="CLU_124696_0_0_1"/>
<dbReference type="eggNOG" id="ENOG502S4B2">
    <property type="taxonomic scope" value="Eukaryota"/>
</dbReference>
<name>A0A0D3C1S3_BRAOL</name>
<dbReference type="Gene3D" id="3.40.30.10">
    <property type="entry name" value="Glutaredoxin"/>
    <property type="match status" value="1"/>
</dbReference>
<dbReference type="Gramene" id="Bo4g154610.1">
    <property type="protein sequence ID" value="Bo4g154610.1"/>
    <property type="gene ID" value="Bo4g154610"/>
</dbReference>
<sequence>MAPKKSDGEGKAKPTTVTTPVRQTRSMDRKTRSQTRRDSPGGGSSSSKLFTFESPEKKKRKPKAKDAGPATKKIKQEKEEAADEEGKKPEEDDDDVAAAKEEGDDGAEHKRIVIEHCKQCKSFKERANELKDGLEIAVPGIIVTVNADKPRRGCFEIREEGGQTFVSLLDMKRPFKEMKDLDMEQVIADIVEKLK</sequence>
<reference evidence="3 4" key="1">
    <citation type="journal article" date="2014" name="Genome Biol.">
        <title>Transcriptome and methylome profiling reveals relics of genome dominance in the mesopolyploid Brassica oleracea.</title>
        <authorList>
            <person name="Parkin I.A."/>
            <person name="Koh C."/>
            <person name="Tang H."/>
            <person name="Robinson S.J."/>
            <person name="Kagale S."/>
            <person name="Clarke W.E."/>
            <person name="Town C.D."/>
            <person name="Nixon J."/>
            <person name="Krishnakumar V."/>
            <person name="Bidwell S.L."/>
            <person name="Denoeud F."/>
            <person name="Belcram H."/>
            <person name="Links M.G."/>
            <person name="Just J."/>
            <person name="Clarke C."/>
            <person name="Bender T."/>
            <person name="Huebert T."/>
            <person name="Mason A.S."/>
            <person name="Pires J.C."/>
            <person name="Barker G."/>
            <person name="Moore J."/>
            <person name="Walley P.G."/>
            <person name="Manoli S."/>
            <person name="Batley J."/>
            <person name="Edwards D."/>
            <person name="Nelson M.N."/>
            <person name="Wang X."/>
            <person name="Paterson A.H."/>
            <person name="King G."/>
            <person name="Bancroft I."/>
            <person name="Chalhoub B."/>
            <person name="Sharpe A.G."/>
        </authorList>
    </citation>
    <scope>NUCLEOTIDE SEQUENCE</scope>
    <source>
        <strain evidence="3 4">cv. TO1000</strain>
    </source>
</reference>
<organism evidence="3 4">
    <name type="scientific">Brassica oleracea var. oleracea</name>
    <dbReference type="NCBI Taxonomy" id="109376"/>
    <lineage>
        <taxon>Eukaryota</taxon>
        <taxon>Viridiplantae</taxon>
        <taxon>Streptophyta</taxon>
        <taxon>Embryophyta</taxon>
        <taxon>Tracheophyta</taxon>
        <taxon>Spermatophyta</taxon>
        <taxon>Magnoliopsida</taxon>
        <taxon>eudicotyledons</taxon>
        <taxon>Gunneridae</taxon>
        <taxon>Pentapetalae</taxon>
        <taxon>rosids</taxon>
        <taxon>malvids</taxon>
        <taxon>Brassicales</taxon>
        <taxon>Brassicaceae</taxon>
        <taxon>Brassiceae</taxon>
        <taxon>Brassica</taxon>
    </lineage>
</organism>
<evidence type="ECO:0000313" key="4">
    <source>
        <dbReference type="Proteomes" id="UP000032141"/>
    </source>
</evidence>
<evidence type="ECO:0000256" key="1">
    <source>
        <dbReference type="ARBA" id="ARBA00023284"/>
    </source>
</evidence>
<dbReference type="FunFam" id="3.40.30.10:FF:000361">
    <property type="entry name" value="Selenium binding protein"/>
    <property type="match status" value="1"/>
</dbReference>
<dbReference type="KEGG" id="boe:106337373"/>
<dbReference type="SUPFAM" id="SSF52833">
    <property type="entry name" value="Thioredoxin-like"/>
    <property type="match status" value="1"/>
</dbReference>
<dbReference type="GeneID" id="106337373"/>
<dbReference type="Proteomes" id="UP000032141">
    <property type="component" value="Chromosome C4"/>
</dbReference>
<dbReference type="OrthoDB" id="1933874at2759"/>
<feature type="region of interest" description="Disordered" evidence="2">
    <location>
        <begin position="1"/>
        <end position="107"/>
    </location>
</feature>
<dbReference type="OMA" id="IEACKSX"/>
<dbReference type="InterPro" id="IPR036249">
    <property type="entry name" value="Thioredoxin-like_sf"/>
</dbReference>
<keyword evidence="4" id="KW-1185">Reference proteome</keyword>
<evidence type="ECO:0000256" key="2">
    <source>
        <dbReference type="SAM" id="MobiDB-lite"/>
    </source>
</evidence>
<dbReference type="PANTHER" id="PTHR33638">
    <property type="entry name" value="SELENOPROTEIN H"/>
    <property type="match status" value="1"/>
</dbReference>
<dbReference type="STRING" id="109376.A0A0D3C1S3"/>
<dbReference type="GO" id="GO:0005794">
    <property type="term" value="C:Golgi apparatus"/>
    <property type="evidence" value="ECO:0007669"/>
    <property type="project" value="TreeGrafter"/>
</dbReference>
<dbReference type="PANTHER" id="PTHR33638:SF7">
    <property type="entry name" value="SELENOPROTEIN F_M DOMAIN-CONTAINING PROTEIN"/>
    <property type="match status" value="1"/>
</dbReference>
<keyword evidence="1" id="KW-0676">Redox-active center</keyword>
<evidence type="ECO:0008006" key="5">
    <source>
        <dbReference type="Google" id="ProtNLM"/>
    </source>
</evidence>
<feature type="compositionally biased region" description="Basic and acidic residues" evidence="2">
    <location>
        <begin position="1"/>
        <end position="12"/>
    </location>
</feature>
<dbReference type="RefSeq" id="XP_013631925.1">
    <property type="nucleotide sequence ID" value="XM_013776471.1"/>
</dbReference>
<evidence type="ECO:0000313" key="3">
    <source>
        <dbReference type="EnsemblPlants" id="Bo4g154610.1"/>
    </source>
</evidence>
<proteinExistence type="predicted"/>
<reference evidence="3" key="2">
    <citation type="submission" date="2015-03" db="UniProtKB">
        <authorList>
            <consortium name="EnsemblPlants"/>
        </authorList>
    </citation>
    <scope>IDENTIFICATION</scope>
</reference>
<feature type="compositionally biased region" description="Basic and acidic residues" evidence="2">
    <location>
        <begin position="74"/>
        <end position="90"/>
    </location>
</feature>
<dbReference type="InterPro" id="IPR011893">
    <property type="entry name" value="Selenoprotein_Rdx-typ"/>
</dbReference>
<dbReference type="EnsemblPlants" id="Bo4g154610.1">
    <property type="protein sequence ID" value="Bo4g154610.1"/>
    <property type="gene ID" value="Bo4g154610"/>
</dbReference>
<protein>
    <recommendedName>
        <fullName evidence="5">Selenoprotein H</fullName>
    </recommendedName>
</protein>
<feature type="compositionally biased region" description="Low complexity" evidence="2">
    <location>
        <begin position="14"/>
        <end position="24"/>
    </location>
</feature>
<dbReference type="AlphaFoldDB" id="A0A0D3C1S3"/>
<feature type="compositionally biased region" description="Basic and acidic residues" evidence="2">
    <location>
        <begin position="25"/>
        <end position="39"/>
    </location>
</feature>
<dbReference type="NCBIfam" id="TIGR02174">
    <property type="entry name" value="CXXU_selWTH"/>
    <property type="match status" value="1"/>
</dbReference>
<feature type="compositionally biased region" description="Basic and acidic residues" evidence="2">
    <location>
        <begin position="97"/>
        <end position="107"/>
    </location>
</feature>